<dbReference type="Gene3D" id="3.30.200.20">
    <property type="entry name" value="Phosphorylase Kinase, domain 1"/>
    <property type="match status" value="1"/>
</dbReference>
<keyword evidence="3" id="KW-0067">ATP-binding</keyword>
<evidence type="ECO:0000256" key="1">
    <source>
        <dbReference type="ARBA" id="ARBA00022614"/>
    </source>
</evidence>
<dbReference type="InterPro" id="IPR050216">
    <property type="entry name" value="LRR_domain-containing"/>
</dbReference>
<keyword evidence="1" id="KW-0433">Leucine-rich repeat</keyword>
<dbReference type="PROSITE" id="PS51450">
    <property type="entry name" value="LRR"/>
    <property type="match status" value="1"/>
</dbReference>
<dbReference type="SMART" id="SM00364">
    <property type="entry name" value="LRR_BAC"/>
    <property type="match status" value="5"/>
</dbReference>
<dbReference type="Pfam" id="PF00069">
    <property type="entry name" value="Pkinase"/>
    <property type="match status" value="1"/>
</dbReference>
<keyword evidence="2" id="KW-0677">Repeat</keyword>
<organism evidence="5 6">
    <name type="scientific">Mucilaginibacter dorajii</name>
    <dbReference type="NCBI Taxonomy" id="692994"/>
    <lineage>
        <taxon>Bacteria</taxon>
        <taxon>Pseudomonadati</taxon>
        <taxon>Bacteroidota</taxon>
        <taxon>Sphingobacteriia</taxon>
        <taxon>Sphingobacteriales</taxon>
        <taxon>Sphingobacteriaceae</taxon>
        <taxon>Mucilaginibacter</taxon>
    </lineage>
</organism>
<dbReference type="Proteomes" id="UP001500742">
    <property type="component" value="Unassembled WGS sequence"/>
</dbReference>
<name>A0ABP7PVM6_9SPHI</name>
<dbReference type="GO" id="GO:0016301">
    <property type="term" value="F:kinase activity"/>
    <property type="evidence" value="ECO:0007669"/>
    <property type="project" value="UniProtKB-KW"/>
</dbReference>
<dbReference type="InterPro" id="IPR017441">
    <property type="entry name" value="Protein_kinase_ATP_BS"/>
</dbReference>
<protein>
    <submittedName>
        <fullName evidence="5">Leucine-rich repeat-containing protein kinase family protein</fullName>
    </submittedName>
</protein>
<dbReference type="InterPro" id="IPR001611">
    <property type="entry name" value="Leu-rich_rpt"/>
</dbReference>
<dbReference type="PROSITE" id="PS00107">
    <property type="entry name" value="PROTEIN_KINASE_ATP"/>
    <property type="match status" value="1"/>
</dbReference>
<dbReference type="InterPro" id="IPR032675">
    <property type="entry name" value="LRR_dom_sf"/>
</dbReference>
<evidence type="ECO:0000313" key="6">
    <source>
        <dbReference type="Proteomes" id="UP001500742"/>
    </source>
</evidence>
<accession>A0ABP7PVM6</accession>
<dbReference type="Pfam" id="PF00560">
    <property type="entry name" value="LRR_1"/>
    <property type="match status" value="2"/>
</dbReference>
<dbReference type="SMART" id="SM00369">
    <property type="entry name" value="LRR_TYP"/>
    <property type="match status" value="5"/>
</dbReference>
<dbReference type="PROSITE" id="PS50011">
    <property type="entry name" value="PROTEIN_KINASE_DOM"/>
    <property type="match status" value="1"/>
</dbReference>
<dbReference type="Gene3D" id="3.80.10.10">
    <property type="entry name" value="Ribonuclease Inhibitor"/>
    <property type="match status" value="2"/>
</dbReference>
<dbReference type="Pfam" id="PF13855">
    <property type="entry name" value="LRR_8"/>
    <property type="match status" value="1"/>
</dbReference>
<dbReference type="PANTHER" id="PTHR48051:SF1">
    <property type="entry name" value="RAS SUPPRESSOR PROTEIN 1"/>
    <property type="match status" value="1"/>
</dbReference>
<dbReference type="SUPFAM" id="SSF56112">
    <property type="entry name" value="Protein kinase-like (PK-like)"/>
    <property type="match status" value="1"/>
</dbReference>
<evidence type="ECO:0000313" key="5">
    <source>
        <dbReference type="EMBL" id="GAA3972059.1"/>
    </source>
</evidence>
<dbReference type="InterPro" id="IPR000719">
    <property type="entry name" value="Prot_kinase_dom"/>
</dbReference>
<feature type="domain" description="Protein kinase" evidence="4">
    <location>
        <begin position="202"/>
        <end position="435"/>
    </location>
</feature>
<proteinExistence type="predicted"/>
<comment type="caution">
    <text evidence="5">The sequence shown here is derived from an EMBL/GenBank/DDBJ whole genome shotgun (WGS) entry which is preliminary data.</text>
</comment>
<dbReference type="InterPro" id="IPR003591">
    <property type="entry name" value="Leu-rich_rpt_typical-subtyp"/>
</dbReference>
<sequence>MQTLLQLKRGELKGAAYLELSEGLDHFPEEIFGLSETLETLDLSFNKLTALPADFGRLKKLKFFFCSGNLFSTLPEVLADCPLLDIAGFKSNRIETVPERSLNPNLRWLILTNNKISALPSAIGKCARLQKLMLAGNQLKELPAELKNCQNLSLLRISANRLPTLPQWLLSMPKLSWLAISGNLFNKKPDVLPPAFINWGELEINQLLGEGASGMIYKAIGKSAEKEVAVKVFKGAVTSDGYPEDEMNAYIAAGSHAGLAKLIGQIHAHPEGKTGLVMELIPSHFFNLGMPPTLDTCTRDVFKENFSLSLQKVLKIAATIASLAAQLHDNGITHSDLYAHNILIDEDGNTLFSDFGAASFYDKTDLKTAHAFERLEVSAYGYLLDDLLSLCSEKGNENALKKITGLKNECLASDISSRPGFEYLVAEFTKLLTSG</sequence>
<evidence type="ECO:0000256" key="2">
    <source>
        <dbReference type="ARBA" id="ARBA00022737"/>
    </source>
</evidence>
<dbReference type="Gene3D" id="1.10.510.10">
    <property type="entry name" value="Transferase(Phosphotransferase) domain 1"/>
    <property type="match status" value="1"/>
</dbReference>
<keyword evidence="3" id="KW-0547">Nucleotide-binding</keyword>
<dbReference type="PANTHER" id="PTHR48051">
    <property type="match status" value="1"/>
</dbReference>
<dbReference type="SUPFAM" id="SSF52058">
    <property type="entry name" value="L domain-like"/>
    <property type="match status" value="1"/>
</dbReference>
<keyword evidence="6" id="KW-1185">Reference proteome</keyword>
<feature type="binding site" evidence="3">
    <location>
        <position position="231"/>
    </location>
    <ligand>
        <name>ATP</name>
        <dbReference type="ChEBI" id="CHEBI:30616"/>
    </ligand>
</feature>
<keyword evidence="5" id="KW-0808">Transferase</keyword>
<evidence type="ECO:0000259" key="4">
    <source>
        <dbReference type="PROSITE" id="PS50011"/>
    </source>
</evidence>
<keyword evidence="5" id="KW-0418">Kinase</keyword>
<gene>
    <name evidence="5" type="ORF">GCM10022210_22100</name>
</gene>
<reference evidence="6" key="1">
    <citation type="journal article" date="2019" name="Int. J. Syst. Evol. Microbiol.">
        <title>The Global Catalogue of Microorganisms (GCM) 10K type strain sequencing project: providing services to taxonomists for standard genome sequencing and annotation.</title>
        <authorList>
            <consortium name="The Broad Institute Genomics Platform"/>
            <consortium name="The Broad Institute Genome Sequencing Center for Infectious Disease"/>
            <person name="Wu L."/>
            <person name="Ma J."/>
        </authorList>
    </citation>
    <scope>NUCLEOTIDE SEQUENCE [LARGE SCALE GENOMIC DNA]</scope>
    <source>
        <strain evidence="6">JCM 16601</strain>
    </source>
</reference>
<dbReference type="InterPro" id="IPR011009">
    <property type="entry name" value="Kinase-like_dom_sf"/>
</dbReference>
<evidence type="ECO:0000256" key="3">
    <source>
        <dbReference type="PROSITE-ProRule" id="PRU10141"/>
    </source>
</evidence>
<dbReference type="RefSeq" id="WP_259091556.1">
    <property type="nucleotide sequence ID" value="NZ_BAAAZC010000015.1"/>
</dbReference>
<dbReference type="EMBL" id="BAAAZC010000015">
    <property type="protein sequence ID" value="GAA3972059.1"/>
    <property type="molecule type" value="Genomic_DNA"/>
</dbReference>